<dbReference type="InterPro" id="IPR013103">
    <property type="entry name" value="RVT_2"/>
</dbReference>
<name>A0A6L2LLG0_TANCI</name>
<dbReference type="InterPro" id="IPR036691">
    <property type="entry name" value="Endo/exonu/phosph_ase_sf"/>
</dbReference>
<dbReference type="PANTHER" id="PTHR11439:SF470">
    <property type="entry name" value="CYSTEINE-RICH RLK (RECEPTOR-LIKE PROTEIN KINASE) 8"/>
    <property type="match status" value="1"/>
</dbReference>
<dbReference type="Gene3D" id="3.60.10.10">
    <property type="entry name" value="Endonuclease/exonuclease/phosphatase"/>
    <property type="match status" value="1"/>
</dbReference>
<dbReference type="EMBL" id="BKCJ010004713">
    <property type="protein sequence ID" value="GEU62666.1"/>
    <property type="molecule type" value="Genomic_DNA"/>
</dbReference>
<proteinExistence type="predicted"/>
<dbReference type="SUPFAM" id="SSF56219">
    <property type="entry name" value="DNase I-like"/>
    <property type="match status" value="1"/>
</dbReference>
<dbReference type="PANTHER" id="PTHR11439">
    <property type="entry name" value="GAG-POL-RELATED RETROTRANSPOSON"/>
    <property type="match status" value="1"/>
</dbReference>
<reference evidence="2" key="1">
    <citation type="journal article" date="2019" name="Sci. Rep.">
        <title>Draft genome of Tanacetum cinerariifolium, the natural source of mosquito coil.</title>
        <authorList>
            <person name="Yamashiro T."/>
            <person name="Shiraishi A."/>
            <person name="Satake H."/>
            <person name="Nakayama K."/>
        </authorList>
    </citation>
    <scope>NUCLEOTIDE SEQUENCE</scope>
</reference>
<dbReference type="GO" id="GO:0003964">
    <property type="term" value="F:RNA-directed DNA polymerase activity"/>
    <property type="evidence" value="ECO:0007669"/>
    <property type="project" value="UniProtKB-KW"/>
</dbReference>
<organism evidence="2">
    <name type="scientific">Tanacetum cinerariifolium</name>
    <name type="common">Dalmatian daisy</name>
    <name type="synonym">Chrysanthemum cinerariifolium</name>
    <dbReference type="NCBI Taxonomy" id="118510"/>
    <lineage>
        <taxon>Eukaryota</taxon>
        <taxon>Viridiplantae</taxon>
        <taxon>Streptophyta</taxon>
        <taxon>Embryophyta</taxon>
        <taxon>Tracheophyta</taxon>
        <taxon>Spermatophyta</taxon>
        <taxon>Magnoliopsida</taxon>
        <taxon>eudicotyledons</taxon>
        <taxon>Gunneridae</taxon>
        <taxon>Pentapetalae</taxon>
        <taxon>asterids</taxon>
        <taxon>campanulids</taxon>
        <taxon>Asterales</taxon>
        <taxon>Asteraceae</taxon>
        <taxon>Asteroideae</taxon>
        <taxon>Anthemideae</taxon>
        <taxon>Anthemidinae</taxon>
        <taxon>Tanacetum</taxon>
    </lineage>
</organism>
<keyword evidence="2" id="KW-0695">RNA-directed DNA polymerase</keyword>
<evidence type="ECO:0000259" key="1">
    <source>
        <dbReference type="Pfam" id="PF07727"/>
    </source>
</evidence>
<dbReference type="Pfam" id="PF07727">
    <property type="entry name" value="RVT_2"/>
    <property type="match status" value="1"/>
</dbReference>
<keyword evidence="2" id="KW-0808">Transferase</keyword>
<dbReference type="AlphaFoldDB" id="A0A6L2LLG0"/>
<comment type="caution">
    <text evidence="2">The sequence shown here is derived from an EMBL/GenBank/DDBJ whole genome shotgun (WGS) entry which is preliminary data.</text>
</comment>
<dbReference type="CDD" id="cd09272">
    <property type="entry name" value="RNase_HI_RT_Ty1"/>
    <property type="match status" value="1"/>
</dbReference>
<sequence length="523" mass="59798">MCVFALTVSIAEPKNIKEAMADDAWIEAMQEKLHQFDRLQEEGIDFEESFAPVALLEAVWIFVAYAAHKSFPIYQMDVKTEFLNGPLKEEVYVAQPDGFVNPDHLEKAKYALEMLHKHGMDKGQSIGTPMATKPKLDVDLSGNQVDQTDYRSKIRSLMYLTSSRPDIVQAGSSFGLTAFSDADHVGCIDTRKSTSRGIQFLGDKLVRWMSKKQDCTAMSLTEAEYMALSASFLRYDGDECDKGRMQTKIELTLEQSQQGVSNDILIRSKQSELKRSKELFQSPQLVSRARVIFCIMHHGGYFEYWKARLVVVVMRTSKHGNSNKFCVRRSYALSWSQGDSLNLLDHRVTYKSQEGDVANKADNNESDVDRVSESSFMHENNTSHKDINSCKKKRWEGDTVIMGDFNEVRSEHERFGSTFNRQGAIAFNNFISSACLIDLPLEGYAFTWAHKSASKMSKLDRYLILEGVLDLFPHLSFLCLDRHLSDHRPILLRETNYDYGPSPFWFFHSWFAMEDFNSFVETT</sequence>
<feature type="domain" description="Reverse transcriptase Ty1/copia-type" evidence="1">
    <location>
        <begin position="40"/>
        <end position="108"/>
    </location>
</feature>
<evidence type="ECO:0000313" key="2">
    <source>
        <dbReference type="EMBL" id="GEU62666.1"/>
    </source>
</evidence>
<accession>A0A6L2LLG0</accession>
<protein>
    <submittedName>
        <fullName evidence="2">RNA-directed DNA polymerase, eukaryota</fullName>
    </submittedName>
</protein>
<keyword evidence="2" id="KW-0548">Nucleotidyltransferase</keyword>
<gene>
    <name evidence="2" type="ORF">Tci_034644</name>
</gene>